<name>A0A9W3CN82_RAPSA</name>
<reference evidence="3" key="1">
    <citation type="submission" date="2025-08" db="UniProtKB">
        <authorList>
            <consortium name="RefSeq"/>
        </authorList>
    </citation>
    <scope>IDENTIFICATION</scope>
    <source>
        <tissue evidence="3">Leaf</tissue>
    </source>
</reference>
<keyword evidence="2" id="KW-1185">Reference proteome</keyword>
<dbReference type="Proteomes" id="UP000504610">
    <property type="component" value="Unplaced"/>
</dbReference>
<evidence type="ECO:0000256" key="1">
    <source>
        <dbReference type="SAM" id="Phobius"/>
    </source>
</evidence>
<evidence type="ECO:0000313" key="2">
    <source>
        <dbReference type="Proteomes" id="UP000504610"/>
    </source>
</evidence>
<protein>
    <submittedName>
        <fullName evidence="3">Uncharacterized protein LOC108810346 isoform X1</fullName>
    </submittedName>
</protein>
<gene>
    <name evidence="3" type="primary">LOC108810346</name>
</gene>
<accession>A0A9W3CN82</accession>
<feature type="transmembrane region" description="Helical" evidence="1">
    <location>
        <begin position="6"/>
        <end position="26"/>
    </location>
</feature>
<dbReference type="GeneID" id="108810346"/>
<keyword evidence="1" id="KW-0812">Transmembrane</keyword>
<dbReference type="RefSeq" id="XP_056853097.1">
    <property type="nucleotide sequence ID" value="XM_056997117.1"/>
</dbReference>
<keyword evidence="1" id="KW-0472">Membrane</keyword>
<evidence type="ECO:0000313" key="3">
    <source>
        <dbReference type="RefSeq" id="XP_056853097.1"/>
    </source>
</evidence>
<keyword evidence="1" id="KW-1133">Transmembrane helix</keyword>
<dbReference type="AlphaFoldDB" id="A0A9W3CN82"/>
<organism evidence="2 3">
    <name type="scientific">Raphanus sativus</name>
    <name type="common">Radish</name>
    <name type="synonym">Raphanus raphanistrum var. sativus</name>
    <dbReference type="NCBI Taxonomy" id="3726"/>
    <lineage>
        <taxon>Eukaryota</taxon>
        <taxon>Viridiplantae</taxon>
        <taxon>Streptophyta</taxon>
        <taxon>Embryophyta</taxon>
        <taxon>Tracheophyta</taxon>
        <taxon>Spermatophyta</taxon>
        <taxon>Magnoliopsida</taxon>
        <taxon>eudicotyledons</taxon>
        <taxon>Gunneridae</taxon>
        <taxon>Pentapetalae</taxon>
        <taxon>rosids</taxon>
        <taxon>malvids</taxon>
        <taxon>Brassicales</taxon>
        <taxon>Brassicaceae</taxon>
        <taxon>Brassiceae</taxon>
        <taxon>Raphanus</taxon>
    </lineage>
</organism>
<sequence length="153" mass="17923">MFESFFVILICLLCCMRVFVLVYVSVFDGWIQKTRRFFKEDDGDCNTVTRGLKNAAKILEVSSFPSLLVLLEITICCIVVKRICTSWRFWKSLKQSLRLKGRKKRMKKEKVMMKLMNLRDTIFSKKQHSQFLTHPLCTSSTATKHLTPPKHII</sequence>
<proteinExistence type="predicted"/>